<proteinExistence type="predicted"/>
<comment type="subunit">
    <text evidence="1">Component of the NuA4 histone acetyltransferase complex.</text>
</comment>
<keyword evidence="4" id="KW-1185">Reference proteome</keyword>
<dbReference type="CDD" id="cd00024">
    <property type="entry name" value="CD_CSD"/>
    <property type="match status" value="1"/>
</dbReference>
<protein>
    <recommendedName>
        <fullName evidence="5">Chromo domain-containing protein</fullName>
    </recommendedName>
</protein>
<dbReference type="Proteomes" id="UP001446871">
    <property type="component" value="Unassembled WGS sequence"/>
</dbReference>
<evidence type="ECO:0008006" key="5">
    <source>
        <dbReference type="Google" id="ProtNLM"/>
    </source>
</evidence>
<evidence type="ECO:0000313" key="4">
    <source>
        <dbReference type="Proteomes" id="UP001446871"/>
    </source>
</evidence>
<gene>
    <name evidence="3" type="ORF">PG996_011052</name>
</gene>
<accession>A0ABR1UDZ1</accession>
<evidence type="ECO:0000256" key="2">
    <source>
        <dbReference type="SAM" id="MobiDB-lite"/>
    </source>
</evidence>
<comment type="caution">
    <text evidence="3">The sequence shown here is derived from an EMBL/GenBank/DDBJ whole genome shotgun (WGS) entry which is preliminary data.</text>
</comment>
<name>A0ABR1UDZ1_9PEZI</name>
<feature type="compositionally biased region" description="Basic residues" evidence="2">
    <location>
        <begin position="133"/>
        <end position="142"/>
    </location>
</feature>
<dbReference type="Gene3D" id="2.40.50.40">
    <property type="match status" value="1"/>
</dbReference>
<dbReference type="InterPro" id="IPR016197">
    <property type="entry name" value="Chromo-like_dom_sf"/>
</dbReference>
<sequence>MAAHKQQPLPRRSSRILDPTITTYNFRAQKPQVSLPAVKRQSMRIAIANSLETNKLHNGAISSTDPGNALTKPSLDTTGLSSSSPARRPMRSAKQAALAAMAPPSRDGMLIATGQRRGSAAGTGLNTTTDSKKARRQVKPKSKNQPQVEVEFPHGIPAERQGYYRIKGILTEVTRGGKSQYLVEWEGIDPCTGMAWSAEWVDEADLSNAALESWKAKNTNGKGGRVSH</sequence>
<feature type="region of interest" description="Disordered" evidence="2">
    <location>
        <begin position="57"/>
        <end position="93"/>
    </location>
</feature>
<dbReference type="EMBL" id="JAQQWM010000007">
    <property type="protein sequence ID" value="KAK8057115.1"/>
    <property type="molecule type" value="Genomic_DNA"/>
</dbReference>
<evidence type="ECO:0000313" key="3">
    <source>
        <dbReference type="EMBL" id="KAK8057115.1"/>
    </source>
</evidence>
<reference evidence="3 4" key="1">
    <citation type="submission" date="2023-01" db="EMBL/GenBank/DDBJ databases">
        <title>Analysis of 21 Apiospora genomes using comparative genomics revels a genus with tremendous synthesis potential of carbohydrate active enzymes and secondary metabolites.</title>
        <authorList>
            <person name="Sorensen T."/>
        </authorList>
    </citation>
    <scope>NUCLEOTIDE SEQUENCE [LARGE SCALE GENOMIC DNA]</scope>
    <source>
        <strain evidence="3 4">CBS 83171</strain>
    </source>
</reference>
<dbReference type="SUPFAM" id="SSF54160">
    <property type="entry name" value="Chromo domain-like"/>
    <property type="match status" value="1"/>
</dbReference>
<feature type="region of interest" description="Disordered" evidence="2">
    <location>
        <begin position="116"/>
        <end position="145"/>
    </location>
</feature>
<organism evidence="3 4">
    <name type="scientific">Apiospora saccharicola</name>
    <dbReference type="NCBI Taxonomy" id="335842"/>
    <lineage>
        <taxon>Eukaryota</taxon>
        <taxon>Fungi</taxon>
        <taxon>Dikarya</taxon>
        <taxon>Ascomycota</taxon>
        <taxon>Pezizomycotina</taxon>
        <taxon>Sordariomycetes</taxon>
        <taxon>Xylariomycetidae</taxon>
        <taxon>Amphisphaeriales</taxon>
        <taxon>Apiosporaceae</taxon>
        <taxon>Apiospora</taxon>
    </lineage>
</organism>
<evidence type="ECO:0000256" key="1">
    <source>
        <dbReference type="ARBA" id="ARBA00011353"/>
    </source>
</evidence>
<feature type="compositionally biased region" description="Low complexity" evidence="2">
    <location>
        <begin position="81"/>
        <end position="93"/>
    </location>
</feature>